<reference evidence="2" key="1">
    <citation type="submission" date="2009-09" db="EMBL/GenBank/DDBJ databases">
        <authorList>
            <person name="Weinstock G."/>
            <person name="Sodergren E."/>
            <person name="Clifton S."/>
            <person name="Fulton L."/>
            <person name="Fulton B."/>
            <person name="Courtney L."/>
            <person name="Fronick C."/>
            <person name="Harrison M."/>
            <person name="Strong C."/>
            <person name="Farmer C."/>
            <person name="Delahaunty K."/>
            <person name="Markovic C."/>
            <person name="Hall O."/>
            <person name="Minx P."/>
            <person name="Tomlinson C."/>
            <person name="Mitreva M."/>
            <person name="Nelson J."/>
            <person name="Hou S."/>
            <person name="Wollam A."/>
            <person name="Pepin K.H."/>
            <person name="Johnson M."/>
            <person name="Bhonagiri V."/>
            <person name="Nash W.E."/>
            <person name="Warren W."/>
            <person name="Chinwalla A."/>
            <person name="Mardis E.R."/>
            <person name="Wilson R.K."/>
        </authorList>
    </citation>
    <scope>NUCLEOTIDE SEQUENCE [LARGE SCALE GENOMIC DNA]</scope>
    <source>
        <strain evidence="2">DSM 20583</strain>
    </source>
</reference>
<gene>
    <name evidence="2" type="ORF">BLAHAN_06009</name>
</gene>
<organism evidence="2 3">
    <name type="scientific">Blautia hansenii DSM 20583</name>
    <dbReference type="NCBI Taxonomy" id="537007"/>
    <lineage>
        <taxon>Bacteria</taxon>
        <taxon>Bacillati</taxon>
        <taxon>Bacillota</taxon>
        <taxon>Clostridia</taxon>
        <taxon>Lachnospirales</taxon>
        <taxon>Lachnospiraceae</taxon>
        <taxon>Blautia</taxon>
    </lineage>
</organism>
<evidence type="ECO:0000313" key="3">
    <source>
        <dbReference type="Proteomes" id="UP000003755"/>
    </source>
</evidence>
<dbReference type="STRING" id="537007.BLAHAN_06009"/>
<keyword evidence="1" id="KW-0812">Transmembrane</keyword>
<comment type="caution">
    <text evidence="2">The sequence shown here is derived from an EMBL/GenBank/DDBJ whole genome shotgun (WGS) entry which is preliminary data.</text>
</comment>
<keyword evidence="1" id="KW-0472">Membrane</keyword>
<dbReference type="HOGENOM" id="CLU_3040891_0_0_9"/>
<name>C9L9C6_BLAHA</name>
<accession>C9L9C6</accession>
<dbReference type="AlphaFoldDB" id="C9L9C6"/>
<dbReference type="Proteomes" id="UP000003755">
    <property type="component" value="Unassembled WGS sequence"/>
</dbReference>
<dbReference type="EMBL" id="ABYU02000027">
    <property type="protein sequence ID" value="EEX21272.1"/>
    <property type="molecule type" value="Genomic_DNA"/>
</dbReference>
<keyword evidence="3" id="KW-1185">Reference proteome</keyword>
<evidence type="ECO:0000256" key="1">
    <source>
        <dbReference type="SAM" id="Phobius"/>
    </source>
</evidence>
<sequence length="54" mass="6943">MYLLKREKRFQLKGQFIFTVFFNIIEHYYKPFFIMIQVIVLWLNHCYYKKYVIK</sequence>
<feature type="transmembrane region" description="Helical" evidence="1">
    <location>
        <begin position="28"/>
        <end position="48"/>
    </location>
</feature>
<evidence type="ECO:0000313" key="2">
    <source>
        <dbReference type="EMBL" id="EEX21272.1"/>
    </source>
</evidence>
<proteinExistence type="predicted"/>
<keyword evidence="1" id="KW-1133">Transmembrane helix</keyword>
<protein>
    <submittedName>
        <fullName evidence="2">Uncharacterized protein</fullName>
    </submittedName>
</protein>